<accession>A0ABU0JMF2</accession>
<dbReference type="Proteomes" id="UP001242480">
    <property type="component" value="Unassembled WGS sequence"/>
</dbReference>
<feature type="transmembrane region" description="Helical" evidence="8">
    <location>
        <begin position="38"/>
        <end position="61"/>
    </location>
</feature>
<dbReference type="InterPro" id="IPR050570">
    <property type="entry name" value="Cell_wall_metabolism_enzyme"/>
</dbReference>
<keyword evidence="11" id="KW-1185">Reference proteome</keyword>
<dbReference type="PANTHER" id="PTHR21666">
    <property type="entry name" value="PEPTIDASE-RELATED"/>
    <property type="match status" value="1"/>
</dbReference>
<feature type="compositionally biased region" description="Basic and acidic residues" evidence="7">
    <location>
        <begin position="1"/>
        <end position="17"/>
    </location>
</feature>
<keyword evidence="8" id="KW-0472">Membrane</keyword>
<sequence>MRPESRADRFGSVDPGREPPLAFDEDRAPDRRRVSIRWLTGTILTGLFGATLMGGAVYAALDGEYSFARAPLAAPVPARDGAATSDSGSNAGRKSDRILTQTDTVAAHQVIRVSTTTKVGEKDVIKVKPFARVMANLALVAGDLADKVPKYNPLQIIAAANPEPAAVSALVEDDGEVSVATRDLAGVKVEADAGLTLTDEQIRGLVREQASFEASAVSITIPPQLLALGVSDTGLSSVAIPYGVEGVDTASALEVSIVPENVTDVGKTSTTTGGGSSERTITVQQAGTLAALLKTLGAGDEDGLAIGKLLGDAASLNEGQRVRVLVEPMPDDKNRVRPVRVSVYNADQHLGTVALSDNGDYVTVADPDTTEVANADTDDGGGDRVGGIRLYDSIYETALKQQVPSDLIDALMRIYAYDVDLSRRTRPGDNFEVFYEQDESGKPLGDILYTSLSIDGDMKRYYRFVSPDDGQVDYYDEQGRSARKFLMRKPINGGEMRSTFGLRRHPILGYYKMHTGVDWADKVGTPILATGNGTIVKAGWQNGYGRHIEIQHANGYLTTYSHMQGFARGIEPGVKVKLGQVIGFLGSSGLSTGPHCHYEVKINGNFVDPMRIKLPQGRELSGDLLAEFRQERARLDAMMNKAPVAEAASATKGT</sequence>
<comment type="cofactor">
    <cofactor evidence="1">
        <name>Zn(2+)</name>
        <dbReference type="ChEBI" id="CHEBI:29105"/>
    </cofactor>
</comment>
<evidence type="ECO:0000256" key="2">
    <source>
        <dbReference type="ARBA" id="ARBA00022670"/>
    </source>
</evidence>
<keyword evidence="2" id="KW-0645">Protease</keyword>
<keyword evidence="3" id="KW-0479">Metal-binding</keyword>
<evidence type="ECO:0000256" key="1">
    <source>
        <dbReference type="ARBA" id="ARBA00001947"/>
    </source>
</evidence>
<dbReference type="GO" id="GO:0016787">
    <property type="term" value="F:hydrolase activity"/>
    <property type="evidence" value="ECO:0007669"/>
    <property type="project" value="UniProtKB-KW"/>
</dbReference>
<evidence type="ECO:0000256" key="8">
    <source>
        <dbReference type="SAM" id="Phobius"/>
    </source>
</evidence>
<comment type="caution">
    <text evidence="10">The sequence shown here is derived from an EMBL/GenBank/DDBJ whole genome shotgun (WGS) entry which is preliminary data.</text>
</comment>
<evidence type="ECO:0000259" key="9">
    <source>
        <dbReference type="Pfam" id="PF01551"/>
    </source>
</evidence>
<name>A0ABU0JMF2_9HYPH</name>
<evidence type="ECO:0000256" key="4">
    <source>
        <dbReference type="ARBA" id="ARBA00022801"/>
    </source>
</evidence>
<feature type="compositionally biased region" description="Polar residues" evidence="7">
    <location>
        <begin position="84"/>
        <end position="97"/>
    </location>
</feature>
<dbReference type="EMBL" id="JAUSVX010000040">
    <property type="protein sequence ID" value="MDQ0475452.1"/>
    <property type="molecule type" value="Genomic_DNA"/>
</dbReference>
<dbReference type="Gene3D" id="2.70.70.10">
    <property type="entry name" value="Glucose Permease (Domain IIA)"/>
    <property type="match status" value="1"/>
</dbReference>
<feature type="region of interest" description="Disordered" evidence="7">
    <location>
        <begin position="77"/>
        <end position="97"/>
    </location>
</feature>
<dbReference type="Pfam" id="PF01551">
    <property type="entry name" value="Peptidase_M23"/>
    <property type="match status" value="1"/>
</dbReference>
<dbReference type="InterPro" id="IPR016047">
    <property type="entry name" value="M23ase_b-sheet_dom"/>
</dbReference>
<gene>
    <name evidence="10" type="ORF">QO011_008497</name>
</gene>
<evidence type="ECO:0000313" key="11">
    <source>
        <dbReference type="Proteomes" id="UP001242480"/>
    </source>
</evidence>
<reference evidence="10 11" key="1">
    <citation type="submission" date="2023-07" db="EMBL/GenBank/DDBJ databases">
        <title>Genomic Encyclopedia of Type Strains, Phase IV (KMG-IV): sequencing the most valuable type-strain genomes for metagenomic binning, comparative biology and taxonomic classification.</title>
        <authorList>
            <person name="Goeker M."/>
        </authorList>
    </citation>
    <scope>NUCLEOTIDE SEQUENCE [LARGE SCALE GENOMIC DNA]</scope>
    <source>
        <strain evidence="10 11">DSM 19619</strain>
    </source>
</reference>
<evidence type="ECO:0000256" key="3">
    <source>
        <dbReference type="ARBA" id="ARBA00022723"/>
    </source>
</evidence>
<dbReference type="RefSeq" id="WP_307286704.1">
    <property type="nucleotide sequence ID" value="NZ_JAUSVX010000040.1"/>
</dbReference>
<keyword evidence="8" id="KW-0812">Transmembrane</keyword>
<proteinExistence type="predicted"/>
<evidence type="ECO:0000256" key="6">
    <source>
        <dbReference type="ARBA" id="ARBA00023049"/>
    </source>
</evidence>
<keyword evidence="8" id="KW-1133">Transmembrane helix</keyword>
<keyword evidence="5" id="KW-0862">Zinc</keyword>
<evidence type="ECO:0000256" key="5">
    <source>
        <dbReference type="ARBA" id="ARBA00022833"/>
    </source>
</evidence>
<dbReference type="InterPro" id="IPR011055">
    <property type="entry name" value="Dup_hybrid_motif"/>
</dbReference>
<dbReference type="SUPFAM" id="SSF51261">
    <property type="entry name" value="Duplicated hybrid motif"/>
    <property type="match status" value="1"/>
</dbReference>
<feature type="domain" description="M23ase beta-sheet core" evidence="9">
    <location>
        <begin position="512"/>
        <end position="609"/>
    </location>
</feature>
<evidence type="ECO:0000256" key="7">
    <source>
        <dbReference type="SAM" id="MobiDB-lite"/>
    </source>
</evidence>
<keyword evidence="4 10" id="KW-0378">Hydrolase</keyword>
<feature type="region of interest" description="Disordered" evidence="7">
    <location>
        <begin position="1"/>
        <end position="26"/>
    </location>
</feature>
<keyword evidence="6" id="KW-0482">Metalloprotease</keyword>
<dbReference type="CDD" id="cd12797">
    <property type="entry name" value="M23_peptidase"/>
    <property type="match status" value="1"/>
</dbReference>
<dbReference type="Gene3D" id="3.10.450.350">
    <property type="match status" value="1"/>
</dbReference>
<organism evidence="10 11">
    <name type="scientific">Labrys wisconsinensis</name>
    <dbReference type="NCBI Taxonomy" id="425677"/>
    <lineage>
        <taxon>Bacteria</taxon>
        <taxon>Pseudomonadati</taxon>
        <taxon>Pseudomonadota</taxon>
        <taxon>Alphaproteobacteria</taxon>
        <taxon>Hyphomicrobiales</taxon>
        <taxon>Xanthobacteraceae</taxon>
        <taxon>Labrys</taxon>
    </lineage>
</organism>
<dbReference type="PANTHER" id="PTHR21666:SF288">
    <property type="entry name" value="CELL DIVISION PROTEIN YTFB"/>
    <property type="match status" value="1"/>
</dbReference>
<evidence type="ECO:0000313" key="10">
    <source>
        <dbReference type="EMBL" id="MDQ0475452.1"/>
    </source>
</evidence>
<protein>
    <submittedName>
        <fullName evidence="10">Murein DD-endopeptidase MepM/ murein hydrolase activator NlpD</fullName>
    </submittedName>
</protein>